<name>A0ABQ2H3T8_9PSED</name>
<dbReference type="RefSeq" id="WP_188868764.1">
    <property type="nucleotide sequence ID" value="NZ_BMNW01000051.1"/>
</dbReference>
<evidence type="ECO:0000256" key="1">
    <source>
        <dbReference type="SAM" id="SignalP"/>
    </source>
</evidence>
<dbReference type="Proteomes" id="UP000616499">
    <property type="component" value="Unassembled WGS sequence"/>
</dbReference>
<evidence type="ECO:0000313" key="2">
    <source>
        <dbReference type="EMBL" id="GGM32904.1"/>
    </source>
</evidence>
<organism evidence="2 3">
    <name type="scientific">Pseudomonas asuensis</name>
    <dbReference type="NCBI Taxonomy" id="1825787"/>
    <lineage>
        <taxon>Bacteria</taxon>
        <taxon>Pseudomonadati</taxon>
        <taxon>Pseudomonadota</taxon>
        <taxon>Gammaproteobacteria</taxon>
        <taxon>Pseudomonadales</taxon>
        <taxon>Pseudomonadaceae</taxon>
        <taxon>Pseudomonas</taxon>
    </lineage>
</organism>
<accession>A0ABQ2H3T8</accession>
<evidence type="ECO:0000313" key="3">
    <source>
        <dbReference type="Proteomes" id="UP000616499"/>
    </source>
</evidence>
<proteinExistence type="predicted"/>
<comment type="caution">
    <text evidence="2">The sequence shown here is derived from an EMBL/GenBank/DDBJ whole genome shotgun (WGS) entry which is preliminary data.</text>
</comment>
<keyword evidence="1" id="KW-0732">Signal</keyword>
<gene>
    <name evidence="2" type="ORF">GCM10009425_49220</name>
</gene>
<sequence length="322" mass="35621">MIRKKASGLVSIKVSVSLTFFCNCGIIHATDLPAVNLGLTSFYDGAPVPGGPGWTGSIFYTHYDAKRITDNKGNKVSIPKSTTQIDTTALQLIYQGTGGPLESDWGVSALLPILISAKVEDGLRNSVLNANDGVADLSLGLYLQSKPIVRDGKIVFSQRVEADISLPTGRYSKNYAINPGSNFFSFNPYWAATYWMTPKVSISWRAHYLWNAKNSNPSLKSYDSGISEVQAGQAIHFNYNILYALNNKFQVGINGYWLSQFTDTKLNGNSVSGRRERIQGIGPGFMYGFSKENLLVANMYFESDARNRPEGSRFNLRWVHKL</sequence>
<dbReference type="Pfam" id="PF13557">
    <property type="entry name" value="Phenol_MetA_deg"/>
    <property type="match status" value="1"/>
</dbReference>
<dbReference type="EMBL" id="BMNW01000051">
    <property type="protein sequence ID" value="GGM32904.1"/>
    <property type="molecule type" value="Genomic_DNA"/>
</dbReference>
<feature type="signal peptide" evidence="1">
    <location>
        <begin position="1"/>
        <end position="29"/>
    </location>
</feature>
<protein>
    <recommendedName>
        <fullName evidence="4">Phenol degradation protein meta</fullName>
    </recommendedName>
</protein>
<keyword evidence="3" id="KW-1185">Reference proteome</keyword>
<evidence type="ECO:0008006" key="4">
    <source>
        <dbReference type="Google" id="ProtNLM"/>
    </source>
</evidence>
<feature type="chain" id="PRO_5046768995" description="Phenol degradation protein meta" evidence="1">
    <location>
        <begin position="30"/>
        <end position="322"/>
    </location>
</feature>
<dbReference type="InterPro" id="IPR025737">
    <property type="entry name" value="FApF"/>
</dbReference>
<reference evidence="3" key="1">
    <citation type="journal article" date="2019" name="Int. J. Syst. Evol. Microbiol.">
        <title>The Global Catalogue of Microorganisms (GCM) 10K type strain sequencing project: providing services to taxonomists for standard genome sequencing and annotation.</title>
        <authorList>
            <consortium name="The Broad Institute Genomics Platform"/>
            <consortium name="The Broad Institute Genome Sequencing Center for Infectious Disease"/>
            <person name="Wu L."/>
            <person name="Ma J."/>
        </authorList>
    </citation>
    <scope>NUCLEOTIDE SEQUENCE [LARGE SCALE GENOMIC DNA]</scope>
    <source>
        <strain evidence="3">JCM 13501</strain>
    </source>
</reference>